<evidence type="ECO:0000313" key="2">
    <source>
        <dbReference type="Proteomes" id="UP001370100"/>
    </source>
</evidence>
<dbReference type="Proteomes" id="UP001370100">
    <property type="component" value="Unassembled WGS sequence"/>
</dbReference>
<dbReference type="RefSeq" id="WP_337714427.1">
    <property type="nucleotide sequence ID" value="NZ_JBBEGL010000004.1"/>
</dbReference>
<keyword evidence="2" id="KW-1185">Reference proteome</keyword>
<dbReference type="InterPro" id="IPR029063">
    <property type="entry name" value="SAM-dependent_MTases_sf"/>
</dbReference>
<dbReference type="GO" id="GO:0008168">
    <property type="term" value="F:methyltransferase activity"/>
    <property type="evidence" value="ECO:0007669"/>
    <property type="project" value="UniProtKB-KW"/>
</dbReference>
<dbReference type="Gene3D" id="3.40.50.150">
    <property type="entry name" value="Vaccinia Virus protein VP39"/>
    <property type="match status" value="1"/>
</dbReference>
<proteinExistence type="predicted"/>
<dbReference type="GO" id="GO:0032259">
    <property type="term" value="P:methylation"/>
    <property type="evidence" value="ECO:0007669"/>
    <property type="project" value="UniProtKB-KW"/>
</dbReference>
<name>A0ABU8N6D3_9PSEU</name>
<dbReference type="Pfam" id="PF13578">
    <property type="entry name" value="Methyltransf_24"/>
    <property type="match status" value="1"/>
</dbReference>
<keyword evidence="1" id="KW-0808">Transferase</keyword>
<dbReference type="SUPFAM" id="SSF53335">
    <property type="entry name" value="S-adenosyl-L-methionine-dependent methyltransferases"/>
    <property type="match status" value="1"/>
</dbReference>
<reference evidence="1 2" key="1">
    <citation type="submission" date="2024-03" db="EMBL/GenBank/DDBJ databases">
        <title>Actinomycetospora sp. OC33-EN06, a novel actinomycete isolated from wild orchid (Aerides multiflora).</title>
        <authorList>
            <person name="Suriyachadkun C."/>
        </authorList>
    </citation>
    <scope>NUCLEOTIDE SEQUENCE [LARGE SCALE GENOMIC DNA]</scope>
    <source>
        <strain evidence="1 2">OC33-EN06</strain>
    </source>
</reference>
<comment type="caution">
    <text evidence="1">The sequence shown here is derived from an EMBL/GenBank/DDBJ whole genome shotgun (WGS) entry which is preliminary data.</text>
</comment>
<keyword evidence="1" id="KW-0489">Methyltransferase</keyword>
<sequence>MGRVGTLARDRLKRVIPLVNRVTERAGVRVQPVHYYSEVPDRRGLRTERASWARRVEIVGLTWSLDEQLAWLRSVCEPYAGEAAGLELWRGLGTDRGPGYGPIESVVLHSVVRSLAPARLVEVGSGVSTVISRHAADRNAAEGRGTTTITCVEPHPRDALRALPGVEVVARRAQDADDAVFAALGAGDVLFIDSTHTVRTGSELARLYLEVIPRLAPGVVVHIHDVVLPYLHQPDVLDSVFDWQESTLLAALLTDNPRLRVLACESALHHDRPDELAALLPDYRPRALHDGLYVDDGVGGDGRRRHFPSSIWLERVGEAP</sequence>
<accession>A0ABU8N6D3</accession>
<evidence type="ECO:0000313" key="1">
    <source>
        <dbReference type="EMBL" id="MEJ2887937.1"/>
    </source>
</evidence>
<organism evidence="1 2">
    <name type="scientific">Actinomycetospora aeridis</name>
    <dbReference type="NCBI Taxonomy" id="3129231"/>
    <lineage>
        <taxon>Bacteria</taxon>
        <taxon>Bacillati</taxon>
        <taxon>Actinomycetota</taxon>
        <taxon>Actinomycetes</taxon>
        <taxon>Pseudonocardiales</taxon>
        <taxon>Pseudonocardiaceae</taxon>
        <taxon>Actinomycetospora</taxon>
    </lineage>
</organism>
<gene>
    <name evidence="1" type="ORF">WCD41_15865</name>
</gene>
<dbReference type="EC" id="2.1.1.-" evidence="1"/>
<dbReference type="EMBL" id="JBBEGL010000004">
    <property type="protein sequence ID" value="MEJ2887937.1"/>
    <property type="molecule type" value="Genomic_DNA"/>
</dbReference>
<protein>
    <submittedName>
        <fullName evidence="1">Class I SAM-dependent methyltransferase</fullName>
        <ecNumber evidence="1">2.1.1.-</ecNumber>
    </submittedName>
</protein>